<keyword evidence="8 11" id="KW-0472">Membrane</keyword>
<dbReference type="PROSITE" id="PS50005">
    <property type="entry name" value="TPR"/>
    <property type="match status" value="1"/>
</dbReference>
<dbReference type="AlphaFoldDB" id="A0A2S5KI23"/>
<keyword evidence="5" id="KW-0997">Cell inner membrane</keyword>
<evidence type="ECO:0000256" key="4">
    <source>
        <dbReference type="ARBA" id="ARBA00022475"/>
    </source>
</evidence>
<evidence type="ECO:0000313" key="14">
    <source>
        <dbReference type="Proteomes" id="UP000238196"/>
    </source>
</evidence>
<comment type="subcellular location">
    <subcellularLocation>
        <location evidence="2">Cell inner membrane</location>
        <topology evidence="2">Multi-pass membrane protein</topology>
    </subcellularLocation>
</comment>
<dbReference type="GO" id="GO:0006779">
    <property type="term" value="P:porphyrin-containing compound biosynthetic process"/>
    <property type="evidence" value="ECO:0007669"/>
    <property type="project" value="UniProtKB-KW"/>
</dbReference>
<evidence type="ECO:0000256" key="5">
    <source>
        <dbReference type="ARBA" id="ARBA00022519"/>
    </source>
</evidence>
<comment type="caution">
    <text evidence="13">The sequence shown here is derived from an EMBL/GenBank/DDBJ whole genome shotgun (WGS) entry which is preliminary data.</text>
</comment>
<evidence type="ECO:0000256" key="11">
    <source>
        <dbReference type="SAM" id="Phobius"/>
    </source>
</evidence>
<feature type="domain" description="HemY N-terminal" evidence="12">
    <location>
        <begin position="27"/>
        <end position="133"/>
    </location>
</feature>
<dbReference type="SUPFAM" id="SSF48452">
    <property type="entry name" value="TPR-like"/>
    <property type="match status" value="1"/>
</dbReference>
<accession>A0A2S5KI23</accession>
<dbReference type="UniPathway" id="UPA00252"/>
<name>A0A2S5KI23_9PROT</name>
<dbReference type="Pfam" id="PF07219">
    <property type="entry name" value="HemY_N"/>
    <property type="match status" value="1"/>
</dbReference>
<reference evidence="13 14" key="1">
    <citation type="submission" date="2018-02" db="EMBL/GenBank/DDBJ databases">
        <title>novel marine gammaproteobacteria from coastal saline agro ecosystem.</title>
        <authorList>
            <person name="Krishnan R."/>
            <person name="Ramesh Kumar N."/>
        </authorList>
    </citation>
    <scope>NUCLEOTIDE SEQUENCE [LARGE SCALE GENOMIC DNA]</scope>
    <source>
        <strain evidence="13 14">228</strain>
    </source>
</reference>
<sequence length="413" mass="46907">MKKFFLFVLIVLLLGTWIGYEMTQDSGYVLIAFKHWTVETSLWVGALLGLILFMIGHGLLLLFYKLRLPGERLRRWRSSRQQASASIKTTRGLLALADGRWKQAERWLSQSASNSEQPLINYLSAARAAQELGQEDNADKWLKKAAETTKGAEVAVGLAQAELLLQRGQLDKARALLLVLRKQAPRHTQVLRMLKDCCVQLQDWLVVCDVLVDIKRTAAMDDAAIRKLEARAWQERLKQTGLQAEASDDARVQQVLDTWQAMPTSLQEHGAILTLYVNRLIQLSAIEKAEIVIRNALNQQWNDDLAYQYGLIQSPSLDRQLATAEKWLKNQPDNAVLLLTLGRLSIQLGQWHKARQYLESSMAKNPRYETLQELARLLLHLGEQVSSTNLLLRHADLLNQDLPRLPMPERKAG</sequence>
<evidence type="ECO:0000256" key="2">
    <source>
        <dbReference type="ARBA" id="ARBA00004429"/>
    </source>
</evidence>
<evidence type="ECO:0000313" key="13">
    <source>
        <dbReference type="EMBL" id="PPC74464.1"/>
    </source>
</evidence>
<dbReference type="EMBL" id="PRLP01000148">
    <property type="protein sequence ID" value="PPC74464.1"/>
    <property type="molecule type" value="Genomic_DNA"/>
</dbReference>
<organism evidence="13 14">
    <name type="scientific">Proteobacteria bacterium 228</name>
    <dbReference type="NCBI Taxonomy" id="2083153"/>
    <lineage>
        <taxon>Bacteria</taxon>
        <taxon>Pseudomonadati</taxon>
        <taxon>Pseudomonadota</taxon>
    </lineage>
</organism>
<dbReference type="InterPro" id="IPR019734">
    <property type="entry name" value="TPR_rpt"/>
</dbReference>
<dbReference type="GO" id="GO:0005886">
    <property type="term" value="C:plasma membrane"/>
    <property type="evidence" value="ECO:0007669"/>
    <property type="project" value="UniProtKB-SubCell"/>
</dbReference>
<evidence type="ECO:0000256" key="3">
    <source>
        <dbReference type="ARBA" id="ARBA00004744"/>
    </source>
</evidence>
<evidence type="ECO:0000256" key="7">
    <source>
        <dbReference type="ARBA" id="ARBA00022989"/>
    </source>
</evidence>
<protein>
    <submittedName>
        <fullName evidence="13">Heme biosynthesis protein HemY</fullName>
    </submittedName>
</protein>
<dbReference type="Gene3D" id="1.25.40.10">
    <property type="entry name" value="Tetratricopeptide repeat domain"/>
    <property type="match status" value="2"/>
</dbReference>
<dbReference type="InterPro" id="IPR010817">
    <property type="entry name" value="HemY_N"/>
</dbReference>
<keyword evidence="7 11" id="KW-1133">Transmembrane helix</keyword>
<feature type="repeat" description="TPR" evidence="10">
    <location>
        <begin position="335"/>
        <end position="368"/>
    </location>
</feature>
<evidence type="ECO:0000256" key="9">
    <source>
        <dbReference type="ARBA" id="ARBA00023244"/>
    </source>
</evidence>
<comment type="pathway">
    <text evidence="3">Porphyrin-containing compound metabolism; protoheme biosynthesis.</text>
</comment>
<gene>
    <name evidence="13" type="ORF">C4K68_26395</name>
</gene>
<evidence type="ECO:0000256" key="10">
    <source>
        <dbReference type="PROSITE-ProRule" id="PRU00339"/>
    </source>
</evidence>
<keyword evidence="10" id="KW-0802">TPR repeat</keyword>
<evidence type="ECO:0000256" key="8">
    <source>
        <dbReference type="ARBA" id="ARBA00023136"/>
    </source>
</evidence>
<dbReference type="InterPro" id="IPR011990">
    <property type="entry name" value="TPR-like_helical_dom_sf"/>
</dbReference>
<dbReference type="Proteomes" id="UP000238196">
    <property type="component" value="Unassembled WGS sequence"/>
</dbReference>
<proteinExistence type="predicted"/>
<keyword evidence="4" id="KW-1003">Cell membrane</keyword>
<dbReference type="InterPro" id="IPR005254">
    <property type="entry name" value="Heme_biosyn_assoc_TPR_pro"/>
</dbReference>
<feature type="transmembrane region" description="Helical" evidence="11">
    <location>
        <begin position="42"/>
        <end position="64"/>
    </location>
</feature>
<dbReference type="OrthoDB" id="7053339at2"/>
<dbReference type="NCBIfam" id="TIGR00540">
    <property type="entry name" value="TPR_hemY_coli"/>
    <property type="match status" value="1"/>
</dbReference>
<keyword evidence="9" id="KW-0627">Porphyrin biosynthesis</keyword>
<evidence type="ECO:0000256" key="1">
    <source>
        <dbReference type="ARBA" id="ARBA00002962"/>
    </source>
</evidence>
<evidence type="ECO:0000256" key="6">
    <source>
        <dbReference type="ARBA" id="ARBA00022692"/>
    </source>
</evidence>
<evidence type="ECO:0000259" key="12">
    <source>
        <dbReference type="Pfam" id="PF07219"/>
    </source>
</evidence>
<comment type="function">
    <text evidence="1">Involved in a late step of protoheme IX synthesis.</text>
</comment>
<keyword evidence="6 11" id="KW-0812">Transmembrane</keyword>
<dbReference type="GO" id="GO:0042168">
    <property type="term" value="P:heme metabolic process"/>
    <property type="evidence" value="ECO:0007669"/>
    <property type="project" value="InterPro"/>
</dbReference>